<evidence type="ECO:0000256" key="1">
    <source>
        <dbReference type="ARBA" id="ARBA00022737"/>
    </source>
</evidence>
<dbReference type="InterPro" id="IPR036943">
    <property type="entry name" value="FN_type2_sf"/>
</dbReference>
<keyword evidence="2" id="KW-1015">Disulfide bond</keyword>
<evidence type="ECO:0000259" key="6">
    <source>
        <dbReference type="PROSITE" id="PS51092"/>
    </source>
</evidence>
<dbReference type="PROSITE" id="PS51092">
    <property type="entry name" value="FN2_2"/>
    <property type="match status" value="1"/>
</dbReference>
<dbReference type="Gene3D" id="2.60.120.200">
    <property type="match status" value="1"/>
</dbReference>
<protein>
    <submittedName>
        <fullName evidence="7">Uncharacterized protein</fullName>
    </submittedName>
</protein>
<dbReference type="SUPFAM" id="SSF57440">
    <property type="entry name" value="Kringle-like"/>
    <property type="match status" value="1"/>
</dbReference>
<dbReference type="InterPro" id="IPR000998">
    <property type="entry name" value="MAM_dom"/>
</dbReference>
<name>A0ABN8QIQ7_9CNID</name>
<comment type="caution">
    <text evidence="7">The sequence shown here is derived from an EMBL/GenBank/DDBJ whole genome shotgun (WGS) entry which is preliminary data.</text>
</comment>
<keyword evidence="8" id="KW-1185">Reference proteome</keyword>
<dbReference type="PANTHER" id="PTHR23282">
    <property type="entry name" value="APICAL ENDOSOMAL GLYCOPROTEIN PRECURSOR"/>
    <property type="match status" value="1"/>
</dbReference>
<dbReference type="Pfam" id="PF00040">
    <property type="entry name" value="fn2"/>
    <property type="match status" value="1"/>
</dbReference>
<dbReference type="CDD" id="cd00062">
    <property type="entry name" value="FN2"/>
    <property type="match status" value="1"/>
</dbReference>
<dbReference type="PANTHER" id="PTHR23282:SF148">
    <property type="entry name" value="MAM DOMAIN-CONTAINING PROTEIN"/>
    <property type="match status" value="1"/>
</dbReference>
<evidence type="ECO:0000313" key="8">
    <source>
        <dbReference type="Proteomes" id="UP001159427"/>
    </source>
</evidence>
<gene>
    <name evidence="7" type="ORF">PEVE_00005296</name>
</gene>
<feature type="signal peptide" evidence="4">
    <location>
        <begin position="1"/>
        <end position="19"/>
    </location>
</feature>
<keyword evidence="1" id="KW-0677">Repeat</keyword>
<dbReference type="InterPro" id="IPR000562">
    <property type="entry name" value="FN_type2_dom"/>
</dbReference>
<keyword evidence="4" id="KW-0732">Signal</keyword>
<evidence type="ECO:0000256" key="4">
    <source>
        <dbReference type="SAM" id="SignalP"/>
    </source>
</evidence>
<dbReference type="SUPFAM" id="SSF49899">
    <property type="entry name" value="Concanavalin A-like lectins/glucanases"/>
    <property type="match status" value="2"/>
</dbReference>
<dbReference type="SMART" id="SM00137">
    <property type="entry name" value="MAM"/>
    <property type="match status" value="1"/>
</dbReference>
<evidence type="ECO:0000256" key="3">
    <source>
        <dbReference type="PROSITE-ProRule" id="PRU00479"/>
    </source>
</evidence>
<comment type="caution">
    <text evidence="3">Lacks conserved residue(s) required for the propagation of feature annotation.</text>
</comment>
<sequence length="315" mass="34851">MPRGAVLLALFGLIIGATSQDCTFEQNVCNYTQDQSDEFDWRWFSGRTSSSGTGPTSDHTSKTNTIYTVGGNSIDGAKCVFPFVYGGRTYNNCTDTAHSLLWCSTTNNYPRDRKWGNCVPNSVYPLGCYQTNFFRETILRSITGSNVIQQCISAAAASRQNYQGIGIMKVVSNYNCYADTQADLRYSQYSSKKCSSSLNAANETVAFLFTGRYMYIEASYPRRPGQAARLFSPSVTVSGSSTKCLEFWYHMYGPHVGSLSVYTNTTTGILSTAIWSKNATQGNLWKSAVVEVQMNQSYMVRFEIALCTAILLGLD</sequence>
<dbReference type="SMART" id="SM00059">
    <property type="entry name" value="FN2"/>
    <property type="match status" value="1"/>
</dbReference>
<dbReference type="InterPro" id="IPR013320">
    <property type="entry name" value="ConA-like_dom_sf"/>
</dbReference>
<dbReference type="Gene3D" id="2.10.10.10">
    <property type="entry name" value="Fibronectin, type II, collagen-binding"/>
    <property type="match status" value="1"/>
</dbReference>
<dbReference type="PRINTS" id="PR00013">
    <property type="entry name" value="FNTYPEII"/>
</dbReference>
<feature type="chain" id="PRO_5046928269" evidence="4">
    <location>
        <begin position="20"/>
        <end position="315"/>
    </location>
</feature>
<dbReference type="Pfam" id="PF00629">
    <property type="entry name" value="MAM"/>
    <property type="match status" value="2"/>
</dbReference>
<evidence type="ECO:0000256" key="2">
    <source>
        <dbReference type="ARBA" id="ARBA00023157"/>
    </source>
</evidence>
<dbReference type="InterPro" id="IPR051560">
    <property type="entry name" value="MAM_domain-containing"/>
</dbReference>
<evidence type="ECO:0000259" key="5">
    <source>
        <dbReference type="PROSITE" id="PS50060"/>
    </source>
</evidence>
<evidence type="ECO:0000313" key="7">
    <source>
        <dbReference type="EMBL" id="CAH3165364.1"/>
    </source>
</evidence>
<feature type="domain" description="Fibronectin type-II" evidence="6">
    <location>
        <begin position="74"/>
        <end position="120"/>
    </location>
</feature>
<dbReference type="PROSITE" id="PS50060">
    <property type="entry name" value="MAM_2"/>
    <property type="match status" value="1"/>
</dbReference>
<feature type="domain" description="MAM" evidence="5">
    <location>
        <begin position="20"/>
        <end position="315"/>
    </location>
</feature>
<dbReference type="InterPro" id="IPR013806">
    <property type="entry name" value="Kringle-like"/>
</dbReference>
<dbReference type="CDD" id="cd06263">
    <property type="entry name" value="MAM"/>
    <property type="match status" value="1"/>
</dbReference>
<accession>A0ABN8QIQ7</accession>
<dbReference type="EMBL" id="CALNXI010001335">
    <property type="protein sequence ID" value="CAH3165364.1"/>
    <property type="molecule type" value="Genomic_DNA"/>
</dbReference>
<reference evidence="7 8" key="1">
    <citation type="submission" date="2022-05" db="EMBL/GenBank/DDBJ databases">
        <authorList>
            <consortium name="Genoscope - CEA"/>
            <person name="William W."/>
        </authorList>
    </citation>
    <scope>NUCLEOTIDE SEQUENCE [LARGE SCALE GENOMIC DNA]</scope>
</reference>
<organism evidence="7 8">
    <name type="scientific">Porites evermanni</name>
    <dbReference type="NCBI Taxonomy" id="104178"/>
    <lineage>
        <taxon>Eukaryota</taxon>
        <taxon>Metazoa</taxon>
        <taxon>Cnidaria</taxon>
        <taxon>Anthozoa</taxon>
        <taxon>Hexacorallia</taxon>
        <taxon>Scleractinia</taxon>
        <taxon>Fungiina</taxon>
        <taxon>Poritidae</taxon>
        <taxon>Porites</taxon>
    </lineage>
</organism>
<proteinExistence type="predicted"/>
<dbReference type="Proteomes" id="UP001159427">
    <property type="component" value="Unassembled WGS sequence"/>
</dbReference>